<dbReference type="PANTHER" id="PTHR31528">
    <property type="entry name" value="4-AMINO-5-HYDROXYMETHYL-2-METHYLPYRIMIDINE PHOSPHATE SYNTHASE THI11-RELATED"/>
    <property type="match status" value="1"/>
</dbReference>
<name>A0A6J4TTZ4_9BACT</name>
<feature type="domain" description="SsuA/THI5-like" evidence="12">
    <location>
        <begin position="2"/>
        <end position="137"/>
    </location>
</feature>
<comment type="pathway">
    <text evidence="2">Cofactor biosynthesis; thiamine diphosphate biosynthesis.</text>
</comment>
<comment type="function">
    <text evidence="1">Responsible for the formation of the pyrimidine heterocycle in the thiamine biosynthesis pathway. Catalyzes the formation of hydroxymethylpyrimidine phosphate (HMP-P) from histidine and pyridoxal phosphate (PLP). The protein uses PLP and the active site histidine to form HMP-P, generating an inactive enzyme. The enzyme can only undergo a single turnover, which suggests it is a suicide enzyme.</text>
</comment>
<keyword evidence="8" id="KW-0784">Thiamine biosynthesis</keyword>
<organism evidence="13">
    <name type="scientific">uncultured Thermomicrobiales bacterium</name>
    <dbReference type="NCBI Taxonomy" id="1645740"/>
    <lineage>
        <taxon>Bacteria</taxon>
        <taxon>Pseudomonadati</taxon>
        <taxon>Thermomicrobiota</taxon>
        <taxon>Thermomicrobia</taxon>
        <taxon>Thermomicrobiales</taxon>
        <taxon>environmental samples</taxon>
    </lineage>
</organism>
<evidence type="ECO:0000256" key="9">
    <source>
        <dbReference type="ARBA" id="ARBA00023004"/>
    </source>
</evidence>
<dbReference type="InterPro" id="IPR015168">
    <property type="entry name" value="SsuA/THI5"/>
</dbReference>
<comment type="similarity">
    <text evidence="3">Belongs to the NMT1/THI5 family.</text>
</comment>
<reference evidence="13" key="1">
    <citation type="submission" date="2020-02" db="EMBL/GenBank/DDBJ databases">
        <authorList>
            <person name="Meier V. D."/>
        </authorList>
    </citation>
    <scope>NUCLEOTIDE SEQUENCE</scope>
    <source>
        <strain evidence="13">AVDCRST_MAG73</strain>
    </source>
</reference>
<keyword evidence="7" id="KW-0663">Pyridoxal phosphate</keyword>
<evidence type="ECO:0000313" key="13">
    <source>
        <dbReference type="EMBL" id="CAA9530451.1"/>
    </source>
</evidence>
<comment type="subunit">
    <text evidence="4">Homodimer.</text>
</comment>
<accession>A0A6J4TTZ4</accession>
<dbReference type="Gene3D" id="3.40.190.10">
    <property type="entry name" value="Periplasmic binding protein-like II"/>
    <property type="match status" value="1"/>
</dbReference>
<evidence type="ECO:0000256" key="2">
    <source>
        <dbReference type="ARBA" id="ARBA00004948"/>
    </source>
</evidence>
<dbReference type="AlphaFoldDB" id="A0A6J4TTZ4"/>
<proteinExistence type="inferred from homology"/>
<evidence type="ECO:0000256" key="6">
    <source>
        <dbReference type="ARBA" id="ARBA00022723"/>
    </source>
</evidence>
<dbReference type="PANTHER" id="PTHR31528:SF1">
    <property type="entry name" value="4-AMINO-5-HYDROXYMETHYL-2-METHYLPYRIMIDINE PHOSPHATE SYNTHASE THI11-RELATED"/>
    <property type="match status" value="1"/>
</dbReference>
<keyword evidence="9" id="KW-0408">Iron</keyword>
<keyword evidence="6" id="KW-0479">Metal-binding</keyword>
<evidence type="ECO:0000256" key="8">
    <source>
        <dbReference type="ARBA" id="ARBA00022977"/>
    </source>
</evidence>
<evidence type="ECO:0000256" key="1">
    <source>
        <dbReference type="ARBA" id="ARBA00003469"/>
    </source>
</evidence>
<dbReference type="EMBL" id="CADCWE010000051">
    <property type="protein sequence ID" value="CAA9530451.1"/>
    <property type="molecule type" value="Genomic_DNA"/>
</dbReference>
<keyword evidence="5" id="KW-0808">Transferase</keyword>
<evidence type="ECO:0000256" key="11">
    <source>
        <dbReference type="ARBA" id="ARBA00048179"/>
    </source>
</evidence>
<sequence>MKADAGIARPADLVGKTVAYPGIPSQEAFLATMLETDGAQLEDVDLVNVSFELIPSVLSGRAAGAMGAYWTHETILAEREGTPVEVLRVEDWGVPDYYELILTANEATLDERPETVRALLRAVQRGYGDAAADPDAALDALAAAYPDLVREVEAEGLALLIPEWTDGVPAYGTQTAARWDAFGDWMKGRGLIPEDLDVGAAWDGGLLPAAAGTPAAAASP</sequence>
<evidence type="ECO:0000256" key="5">
    <source>
        <dbReference type="ARBA" id="ARBA00022679"/>
    </source>
</evidence>
<dbReference type="GO" id="GO:0046872">
    <property type="term" value="F:metal ion binding"/>
    <property type="evidence" value="ECO:0007669"/>
    <property type="project" value="UniProtKB-KW"/>
</dbReference>
<evidence type="ECO:0000256" key="4">
    <source>
        <dbReference type="ARBA" id="ARBA00011738"/>
    </source>
</evidence>
<comment type="catalytic activity">
    <reaction evidence="11">
        <text>N(6)-(pyridoxal phosphate)-L-lysyl-[4-amino-5-hydroxymethyl-2-methylpyrimidine phosphate synthase] + L-histidyl-[4-amino-5-hydroxymethyl-2-methylpyrimidine phosphate synthase] + 2 Fe(3+) + 4 H2O = L-lysyl-[4-amino-5-hydroxymethyl-2-methylpyrimidine phosphate synthase] + (2S)-2-amino-5-hydroxy-4-oxopentanoyl-[4-amino-5-hydroxymethyl-2-methylpyrimidine phosphate synthase] + 4-amino-2-methyl-5-(phosphooxymethyl)pyrimidine + 3-oxopropanoate + 2 Fe(2+) + 2 H(+)</text>
        <dbReference type="Rhea" id="RHEA:65756"/>
        <dbReference type="Rhea" id="RHEA-COMP:16892"/>
        <dbReference type="Rhea" id="RHEA-COMP:16893"/>
        <dbReference type="Rhea" id="RHEA-COMP:16894"/>
        <dbReference type="Rhea" id="RHEA-COMP:16895"/>
        <dbReference type="ChEBI" id="CHEBI:15377"/>
        <dbReference type="ChEBI" id="CHEBI:15378"/>
        <dbReference type="ChEBI" id="CHEBI:29033"/>
        <dbReference type="ChEBI" id="CHEBI:29034"/>
        <dbReference type="ChEBI" id="CHEBI:29969"/>
        <dbReference type="ChEBI" id="CHEBI:29979"/>
        <dbReference type="ChEBI" id="CHEBI:33190"/>
        <dbReference type="ChEBI" id="CHEBI:58354"/>
        <dbReference type="ChEBI" id="CHEBI:143915"/>
        <dbReference type="ChEBI" id="CHEBI:157692"/>
    </reaction>
    <physiologicalReaction direction="left-to-right" evidence="11">
        <dbReference type="Rhea" id="RHEA:65757"/>
    </physiologicalReaction>
</comment>
<dbReference type="Pfam" id="PF09084">
    <property type="entry name" value="NMT1"/>
    <property type="match status" value="1"/>
</dbReference>
<protein>
    <recommendedName>
        <fullName evidence="10">Thiamine pyrimidine synthase</fullName>
    </recommendedName>
</protein>
<dbReference type="InterPro" id="IPR027939">
    <property type="entry name" value="NMT1/THI5"/>
</dbReference>
<gene>
    <name evidence="13" type="ORF">AVDCRST_MAG73-900</name>
</gene>
<evidence type="ECO:0000256" key="3">
    <source>
        <dbReference type="ARBA" id="ARBA00009406"/>
    </source>
</evidence>
<dbReference type="GO" id="GO:0016740">
    <property type="term" value="F:transferase activity"/>
    <property type="evidence" value="ECO:0007669"/>
    <property type="project" value="UniProtKB-KW"/>
</dbReference>
<dbReference type="GO" id="GO:0009228">
    <property type="term" value="P:thiamine biosynthetic process"/>
    <property type="evidence" value="ECO:0007669"/>
    <property type="project" value="UniProtKB-KW"/>
</dbReference>
<dbReference type="SUPFAM" id="SSF53850">
    <property type="entry name" value="Periplasmic binding protein-like II"/>
    <property type="match status" value="1"/>
</dbReference>
<evidence type="ECO:0000256" key="10">
    <source>
        <dbReference type="ARBA" id="ARBA00033171"/>
    </source>
</evidence>
<evidence type="ECO:0000256" key="7">
    <source>
        <dbReference type="ARBA" id="ARBA00022898"/>
    </source>
</evidence>
<evidence type="ECO:0000259" key="12">
    <source>
        <dbReference type="Pfam" id="PF09084"/>
    </source>
</evidence>